<gene>
    <name evidence="4" type="ORF">L207DRAFT_569666</name>
</gene>
<feature type="compositionally biased region" description="Acidic residues" evidence="2">
    <location>
        <begin position="218"/>
        <end position="236"/>
    </location>
</feature>
<dbReference type="STRING" id="1149755.A0A2J6RCW8"/>
<sequence>MLCRRIIAFNRKNPWPEPHKSIGESWCSMGKNRCWEAIGPAKQRYDEVSERIKTLLESQHEHLNEGVCVFRFLMIDLYMIGRTEEQAKPTIIFSSENKTLRQRAQKLVRGSGILDEYPGFTLGQSSRPLRLSSEPIALSDNMACVYYSHPLSGIHGIPIIIKKANTSASPRKATLGGMVCIGEKLFGVTAAHAFFDDTEKGDSTERGESTEKDTMEFSLEDEDEDSDEYEEGDDSVDVTSRGSVSPLQSPSDERGSLDSICSDLSQYEFPACPNNEPEIAISLSPVPDENRRQESTERHLELIGRLSATSQSTSSNNLDWALIHIDREELIYSVGQVSKFPHVKSVIHAPWERKSVQIVTSSNGITNGVITGSKTYMRLPNSMALQEMWAVQLDGRLKQGDCGSWVVDPDCGGLYGYITAGDPGTSIAYIIPAYQAFSDMEKKLGSKVTFPSFERQPMQNNGQLSIHRSPVSPTQVLTPDKGSEPVKYSTRREQQGFDVNRPSTLGDEISVMRRPSRVSARSDISYPPWTGDRRETKSSTCYVRSTFDTDMTKNDSNKKDPVGELPAPGSSETSLQLPPRKTRSPFRLPSPEWKRWLYILFPITTGFLISIIIVLIVLYTKSKRTSVLATTLTETILPQSNILPIAESGLGAATIVIGTYFSTTASGGLQIKVVYNGGDGKLCIQVKEGSSWLNGVQCIEGANPKSDTPLSVLDWLGGPSIYFITADNFLSGIDHVPQNDTWKLSSVASQKQPTHKLSQLSSVTWFNGTSAWLYYQDSNSQLREFGIDDYRDISWRDGSTGPLGLALAGSGIGTARYLLAGSEVLEVFVHTENDDIWERVYMDDAWGSDFYAIDGTADRISQRSTMTSTVVNQSNNSMVLLAYFSSDGNLTVQSRGTANGTQTQFNAFSIPKTILVGDGHIPTGIAAIESSGGVPIIYFVKNQTILEISADDVAAANWTTFDVTSG</sequence>
<feature type="region of interest" description="Disordered" evidence="2">
    <location>
        <begin position="199"/>
        <end position="258"/>
    </location>
</feature>
<keyword evidence="5" id="KW-1185">Reference proteome</keyword>
<keyword evidence="3" id="KW-1133">Transmembrane helix</keyword>
<protein>
    <submittedName>
        <fullName evidence="4">Uncharacterized protein</fullName>
    </submittedName>
</protein>
<proteinExistence type="inferred from homology"/>
<organism evidence="4 5">
    <name type="scientific">Hyaloscypha variabilis (strain UAMH 11265 / GT02V1 / F)</name>
    <name type="common">Meliniomyces variabilis</name>
    <dbReference type="NCBI Taxonomy" id="1149755"/>
    <lineage>
        <taxon>Eukaryota</taxon>
        <taxon>Fungi</taxon>
        <taxon>Dikarya</taxon>
        <taxon>Ascomycota</taxon>
        <taxon>Pezizomycotina</taxon>
        <taxon>Leotiomycetes</taxon>
        <taxon>Helotiales</taxon>
        <taxon>Hyaloscyphaceae</taxon>
        <taxon>Hyaloscypha</taxon>
        <taxon>Hyaloscypha variabilis</taxon>
    </lineage>
</organism>
<feature type="compositionally biased region" description="Polar residues" evidence="2">
    <location>
        <begin position="238"/>
        <end position="250"/>
    </location>
</feature>
<feature type="transmembrane region" description="Helical" evidence="3">
    <location>
        <begin position="596"/>
        <end position="619"/>
    </location>
</feature>
<feature type="compositionally biased region" description="Basic and acidic residues" evidence="2">
    <location>
        <begin position="199"/>
        <end position="215"/>
    </location>
</feature>
<accession>A0A2J6RCW8</accession>
<name>A0A2J6RCW8_HYAVF</name>
<dbReference type="SUPFAM" id="SSF89372">
    <property type="entry name" value="Fucose-specific lectin"/>
    <property type="match status" value="1"/>
</dbReference>
<reference evidence="4 5" key="1">
    <citation type="submission" date="2016-04" db="EMBL/GenBank/DDBJ databases">
        <title>A degradative enzymes factory behind the ericoid mycorrhizal symbiosis.</title>
        <authorList>
            <consortium name="DOE Joint Genome Institute"/>
            <person name="Martino E."/>
            <person name="Morin E."/>
            <person name="Grelet G."/>
            <person name="Kuo A."/>
            <person name="Kohler A."/>
            <person name="Daghino S."/>
            <person name="Barry K."/>
            <person name="Choi C."/>
            <person name="Cichocki N."/>
            <person name="Clum A."/>
            <person name="Copeland A."/>
            <person name="Hainaut M."/>
            <person name="Haridas S."/>
            <person name="Labutti K."/>
            <person name="Lindquist E."/>
            <person name="Lipzen A."/>
            <person name="Khouja H.-R."/>
            <person name="Murat C."/>
            <person name="Ohm R."/>
            <person name="Olson A."/>
            <person name="Spatafora J."/>
            <person name="Veneault-Fourrey C."/>
            <person name="Henrissat B."/>
            <person name="Grigoriev I."/>
            <person name="Martin F."/>
            <person name="Perotto S."/>
        </authorList>
    </citation>
    <scope>NUCLEOTIDE SEQUENCE [LARGE SCALE GENOMIC DNA]</scope>
    <source>
        <strain evidence="4 5">F</strain>
    </source>
</reference>
<feature type="compositionally biased region" description="Polar residues" evidence="2">
    <location>
        <begin position="457"/>
        <end position="477"/>
    </location>
</feature>
<keyword evidence="3" id="KW-0472">Membrane</keyword>
<evidence type="ECO:0000313" key="4">
    <source>
        <dbReference type="EMBL" id="PMD36355.1"/>
    </source>
</evidence>
<evidence type="ECO:0000256" key="1">
    <source>
        <dbReference type="ARBA" id="ARBA00009042"/>
    </source>
</evidence>
<evidence type="ECO:0000256" key="3">
    <source>
        <dbReference type="SAM" id="Phobius"/>
    </source>
</evidence>
<keyword evidence="3" id="KW-0812">Transmembrane</keyword>
<dbReference type="InterPro" id="IPR012475">
    <property type="entry name" value="Fungal_lectin"/>
</dbReference>
<feature type="compositionally biased region" description="Polar residues" evidence="2">
    <location>
        <begin position="538"/>
        <end position="549"/>
    </location>
</feature>
<evidence type="ECO:0000313" key="5">
    <source>
        <dbReference type="Proteomes" id="UP000235786"/>
    </source>
</evidence>
<dbReference type="AlphaFoldDB" id="A0A2J6RCW8"/>
<dbReference type="EMBL" id="KZ613951">
    <property type="protein sequence ID" value="PMD36355.1"/>
    <property type="molecule type" value="Genomic_DNA"/>
</dbReference>
<feature type="region of interest" description="Disordered" evidence="2">
    <location>
        <begin position="453"/>
        <end position="583"/>
    </location>
</feature>
<dbReference type="Proteomes" id="UP000235786">
    <property type="component" value="Unassembled WGS sequence"/>
</dbReference>
<feature type="compositionally biased region" description="Basic and acidic residues" evidence="2">
    <location>
        <begin position="550"/>
        <end position="562"/>
    </location>
</feature>
<comment type="similarity">
    <text evidence="1">Belongs to the fungal fucose-specific lectin family.</text>
</comment>
<evidence type="ECO:0000256" key="2">
    <source>
        <dbReference type="SAM" id="MobiDB-lite"/>
    </source>
</evidence>
<dbReference type="OrthoDB" id="409136at2759"/>
<dbReference type="Gene3D" id="2.120.10.70">
    <property type="entry name" value="Fucose-specific lectin"/>
    <property type="match status" value="1"/>
</dbReference>
<dbReference type="Pfam" id="PF07938">
    <property type="entry name" value="Fungal_lectin"/>
    <property type="match status" value="1"/>
</dbReference>